<evidence type="ECO:0000313" key="1">
    <source>
        <dbReference type="EMBL" id="JAD69403.1"/>
    </source>
</evidence>
<sequence>MLSSQCTRSLAVLRMPGVSWTRQ</sequence>
<organism evidence="1">
    <name type="scientific">Arundo donax</name>
    <name type="common">Giant reed</name>
    <name type="synonym">Donax arundinaceus</name>
    <dbReference type="NCBI Taxonomy" id="35708"/>
    <lineage>
        <taxon>Eukaryota</taxon>
        <taxon>Viridiplantae</taxon>
        <taxon>Streptophyta</taxon>
        <taxon>Embryophyta</taxon>
        <taxon>Tracheophyta</taxon>
        <taxon>Spermatophyta</taxon>
        <taxon>Magnoliopsida</taxon>
        <taxon>Liliopsida</taxon>
        <taxon>Poales</taxon>
        <taxon>Poaceae</taxon>
        <taxon>PACMAD clade</taxon>
        <taxon>Arundinoideae</taxon>
        <taxon>Arundineae</taxon>
        <taxon>Arundo</taxon>
    </lineage>
</organism>
<reference evidence="1" key="1">
    <citation type="submission" date="2014-09" db="EMBL/GenBank/DDBJ databases">
        <authorList>
            <person name="Magalhaes I.L.F."/>
            <person name="Oliveira U."/>
            <person name="Santos F.R."/>
            <person name="Vidigal T.H.D.A."/>
            <person name="Brescovit A.D."/>
            <person name="Santos A.J."/>
        </authorList>
    </citation>
    <scope>NUCLEOTIDE SEQUENCE</scope>
    <source>
        <tissue evidence="1">Shoot tissue taken approximately 20 cm above the soil surface</tissue>
    </source>
</reference>
<name>A0A0A9C4M3_ARUDO</name>
<dbReference type="EMBL" id="GBRH01228492">
    <property type="protein sequence ID" value="JAD69403.1"/>
    <property type="molecule type" value="Transcribed_RNA"/>
</dbReference>
<accession>A0A0A9C4M3</accession>
<reference evidence="1" key="2">
    <citation type="journal article" date="2015" name="Data Brief">
        <title>Shoot transcriptome of the giant reed, Arundo donax.</title>
        <authorList>
            <person name="Barrero R.A."/>
            <person name="Guerrero F.D."/>
            <person name="Moolhuijzen P."/>
            <person name="Goolsby J.A."/>
            <person name="Tidwell J."/>
            <person name="Bellgard S.E."/>
            <person name="Bellgard M.I."/>
        </authorList>
    </citation>
    <scope>NUCLEOTIDE SEQUENCE</scope>
    <source>
        <tissue evidence="1">Shoot tissue taken approximately 20 cm above the soil surface</tissue>
    </source>
</reference>
<dbReference type="AlphaFoldDB" id="A0A0A9C4M3"/>
<proteinExistence type="predicted"/>
<protein>
    <submittedName>
        <fullName evidence="1">Uncharacterized protein</fullName>
    </submittedName>
</protein>